<evidence type="ECO:0000313" key="1">
    <source>
        <dbReference type="EMBL" id="EHJ60772.1"/>
    </source>
</evidence>
<keyword evidence="2" id="KW-1185">Reference proteome</keyword>
<sequence length="42" mass="4805">MAEWWLRHVQAASRVAEVLFLGDSDEMLHVTKIHVKAFLVVA</sequence>
<reference evidence="1 2" key="1">
    <citation type="journal article" date="2012" name="J. Bacteriol.">
        <title>Genome sequence of benzo(a)pyrene-degrading bacterium Novosphingobium pentaromativorans US6-1.</title>
        <authorList>
            <person name="Luo Y.R."/>
            <person name="Kang S.G."/>
            <person name="Kim S.J."/>
            <person name="Kim M.R."/>
            <person name="Li N."/>
            <person name="Lee J.H."/>
            <person name="Kwon K.K."/>
        </authorList>
    </citation>
    <scope>NUCLEOTIDE SEQUENCE [LARGE SCALE GENOMIC DNA]</scope>
    <source>
        <strain evidence="1 2">US6-1</strain>
    </source>
</reference>
<evidence type="ECO:0000313" key="2">
    <source>
        <dbReference type="Proteomes" id="UP000004030"/>
    </source>
</evidence>
<organism evidence="1 2">
    <name type="scientific">Novosphingobium pentaromativorans US6-1</name>
    <dbReference type="NCBI Taxonomy" id="1088721"/>
    <lineage>
        <taxon>Bacteria</taxon>
        <taxon>Pseudomonadati</taxon>
        <taxon>Pseudomonadota</taxon>
        <taxon>Alphaproteobacteria</taxon>
        <taxon>Sphingomonadales</taxon>
        <taxon>Sphingomonadaceae</taxon>
        <taxon>Novosphingobium</taxon>
    </lineage>
</organism>
<gene>
    <name evidence="1" type="ORF">NSU_2281</name>
</gene>
<comment type="caution">
    <text evidence="1">The sequence shown here is derived from an EMBL/GenBank/DDBJ whole genome shotgun (WGS) entry which is preliminary data.</text>
</comment>
<accession>G6ED60</accession>
<name>G6ED60_9SPHN</name>
<dbReference type="Proteomes" id="UP000004030">
    <property type="component" value="Unassembled WGS sequence"/>
</dbReference>
<protein>
    <submittedName>
        <fullName evidence="1">Uncharacterized protein</fullName>
    </submittedName>
</protein>
<dbReference type="PATRIC" id="fig|1088721.3.peg.2260"/>
<dbReference type="EMBL" id="AGFM01000031">
    <property type="protein sequence ID" value="EHJ60772.1"/>
    <property type="molecule type" value="Genomic_DNA"/>
</dbReference>
<dbReference type="AlphaFoldDB" id="G6ED60"/>
<proteinExistence type="predicted"/>